<dbReference type="Gene3D" id="3.90.70.10">
    <property type="entry name" value="Cysteine proteinases"/>
    <property type="match status" value="1"/>
</dbReference>
<comment type="subcellular location">
    <subcellularLocation>
        <location evidence="1">Membrane</location>
        <topology evidence="1">Multi-pass membrane protein</topology>
    </subcellularLocation>
</comment>
<evidence type="ECO:0000256" key="10">
    <source>
        <dbReference type="SAM" id="Phobius"/>
    </source>
</evidence>
<dbReference type="Proteomes" id="UP000448877">
    <property type="component" value="Unassembled WGS sequence"/>
</dbReference>
<feature type="transmembrane region" description="Helical" evidence="10">
    <location>
        <begin position="307"/>
        <end position="329"/>
    </location>
</feature>
<evidence type="ECO:0000256" key="7">
    <source>
        <dbReference type="ARBA" id="ARBA00023136"/>
    </source>
</evidence>
<feature type="transmembrane region" description="Helical" evidence="10">
    <location>
        <begin position="143"/>
        <end position="159"/>
    </location>
</feature>
<keyword evidence="6" id="KW-0560">Oxidoreductase</keyword>
<dbReference type="SUPFAM" id="SSF52833">
    <property type="entry name" value="Thioredoxin-like"/>
    <property type="match status" value="1"/>
</dbReference>
<dbReference type="GO" id="GO:0008233">
    <property type="term" value="F:peptidase activity"/>
    <property type="evidence" value="ECO:0007669"/>
    <property type="project" value="InterPro"/>
</dbReference>
<evidence type="ECO:0000256" key="9">
    <source>
        <dbReference type="ARBA" id="ARBA00023284"/>
    </source>
</evidence>
<keyword evidence="4" id="KW-0874">Quinone</keyword>
<dbReference type="Pfam" id="PF07884">
    <property type="entry name" value="VKOR"/>
    <property type="match status" value="1"/>
</dbReference>
<dbReference type="InterPro" id="IPR038354">
    <property type="entry name" value="VKOR_sf"/>
</dbReference>
<feature type="transmembrane region" description="Helical" evidence="10">
    <location>
        <begin position="165"/>
        <end position="186"/>
    </location>
</feature>
<keyword evidence="5 10" id="KW-1133">Transmembrane helix</keyword>
<proteinExistence type="inferred from homology"/>
<evidence type="ECO:0000259" key="11">
    <source>
        <dbReference type="Pfam" id="PF03412"/>
    </source>
</evidence>
<dbReference type="InterPro" id="IPR036249">
    <property type="entry name" value="Thioredoxin-like_sf"/>
</dbReference>
<keyword evidence="7 10" id="KW-0472">Membrane</keyword>
<evidence type="ECO:0000256" key="4">
    <source>
        <dbReference type="ARBA" id="ARBA00022719"/>
    </source>
</evidence>
<dbReference type="Pfam" id="PF03412">
    <property type="entry name" value="Peptidase_C39"/>
    <property type="match status" value="1"/>
</dbReference>
<dbReference type="GO" id="GO:0048038">
    <property type="term" value="F:quinone binding"/>
    <property type="evidence" value="ECO:0007669"/>
    <property type="project" value="UniProtKB-KW"/>
</dbReference>
<evidence type="ECO:0000256" key="5">
    <source>
        <dbReference type="ARBA" id="ARBA00022989"/>
    </source>
</evidence>
<evidence type="ECO:0000256" key="8">
    <source>
        <dbReference type="ARBA" id="ARBA00023157"/>
    </source>
</evidence>
<dbReference type="RefSeq" id="WP_007219471.1">
    <property type="nucleotide sequence ID" value="NZ_CABMLT010000005.1"/>
</dbReference>
<comment type="similarity">
    <text evidence="2">Belongs to the VKOR family.</text>
</comment>
<feature type="domain" description="Peptidase C39" evidence="11">
    <location>
        <begin position="19"/>
        <end position="118"/>
    </location>
</feature>
<comment type="caution">
    <text evidence="13">The sequence shown here is derived from an EMBL/GenBank/DDBJ whole genome shotgun (WGS) entry which is preliminary data.</text>
</comment>
<sequence length="508" mass="57744">MLGVDNTSEVLYHYLRALHVKVSTMTVHRLLDTPLGNSMRDISDALDSLHVSNAAYQLPKEYLDELEAPCIVIMNDNDSPFCLIEKIEETHITLSHSQRLRVSKQQFLQKWTGTVLVGEVTESTIQEKNCKLKDIAMWIQRHQLLLAGIIAILLILYSTKRNYSTGISLYLVTLCTGLLISSAILYKETANSRFLHRFCHIGKTIDCNEVLHSKGSHIIGMGLGELSLLYFSALLLFTLICPHEFYCISIICSIIAIGFTLYSVIYQLFIIRKGCMLCMLINLIVWSSCVILYIQKGQFNKEFSLSAMLSFTAIACICLTGWLQIKALLKIKEEGKQFKVQFSNLLNPDNFQKLLFAETQIGAMVNKEIALHNQISSTTQLMIVTNPNCKNCARIHSHIKEIASNVSISLVLLTFPKDGIGEKVAKTIIAAYRTDGWEKAITALEEWYKNHKIKGIDKYAITAEEQRIWKQQQIYCSQQHISQTPSMIIDGYYVPEFYQLKELKYVLT</sequence>
<dbReference type="GO" id="GO:0005524">
    <property type="term" value="F:ATP binding"/>
    <property type="evidence" value="ECO:0007669"/>
    <property type="project" value="InterPro"/>
</dbReference>
<name>A0A108TF17_9BACE</name>
<reference evidence="13 14" key="1">
    <citation type="journal article" date="2019" name="Nat. Med.">
        <title>A library of human gut bacterial isolates paired with longitudinal multiomics data enables mechanistic microbiome research.</title>
        <authorList>
            <person name="Poyet M."/>
            <person name="Groussin M."/>
            <person name="Gibbons S.M."/>
            <person name="Avila-Pacheco J."/>
            <person name="Jiang X."/>
            <person name="Kearney S.M."/>
            <person name="Perrotta A.R."/>
            <person name="Berdy B."/>
            <person name="Zhao S."/>
            <person name="Lieberman T.D."/>
            <person name="Swanson P.K."/>
            <person name="Smith M."/>
            <person name="Roesemann S."/>
            <person name="Alexander J.E."/>
            <person name="Rich S.A."/>
            <person name="Livny J."/>
            <person name="Vlamakis H."/>
            <person name="Clish C."/>
            <person name="Bullock K."/>
            <person name="Deik A."/>
            <person name="Scott J."/>
            <person name="Pierce K.A."/>
            <person name="Xavier R.J."/>
            <person name="Alm E.J."/>
        </authorList>
    </citation>
    <scope>NUCLEOTIDE SEQUENCE [LARGE SCALE GENOMIC DNA]</scope>
    <source>
        <strain evidence="13 14">BIOML-A6</strain>
    </source>
</reference>
<dbReference type="GO" id="GO:0006508">
    <property type="term" value="P:proteolysis"/>
    <property type="evidence" value="ECO:0007669"/>
    <property type="project" value="InterPro"/>
</dbReference>
<keyword evidence="3 10" id="KW-0812">Transmembrane</keyword>
<evidence type="ECO:0000256" key="1">
    <source>
        <dbReference type="ARBA" id="ARBA00004141"/>
    </source>
</evidence>
<evidence type="ECO:0000256" key="2">
    <source>
        <dbReference type="ARBA" id="ARBA00006214"/>
    </source>
</evidence>
<accession>A0A108TF17</accession>
<dbReference type="GO" id="GO:0016020">
    <property type="term" value="C:membrane"/>
    <property type="evidence" value="ECO:0007669"/>
    <property type="project" value="UniProtKB-SubCell"/>
</dbReference>
<evidence type="ECO:0000259" key="12">
    <source>
        <dbReference type="Pfam" id="PF07884"/>
    </source>
</evidence>
<dbReference type="AlphaFoldDB" id="A0A108TF17"/>
<evidence type="ECO:0000256" key="6">
    <source>
        <dbReference type="ARBA" id="ARBA00023002"/>
    </source>
</evidence>
<evidence type="ECO:0000313" key="13">
    <source>
        <dbReference type="EMBL" id="KAA5423171.1"/>
    </source>
</evidence>
<dbReference type="GeneID" id="66305397"/>
<evidence type="ECO:0000256" key="3">
    <source>
        <dbReference type="ARBA" id="ARBA00022692"/>
    </source>
</evidence>
<keyword evidence="9" id="KW-0676">Redox-active center</keyword>
<feature type="transmembrane region" description="Helical" evidence="10">
    <location>
        <begin position="276"/>
        <end position="295"/>
    </location>
</feature>
<dbReference type="GO" id="GO:0016491">
    <property type="term" value="F:oxidoreductase activity"/>
    <property type="evidence" value="ECO:0007669"/>
    <property type="project" value="UniProtKB-KW"/>
</dbReference>
<dbReference type="EMBL" id="VVYV01000003">
    <property type="protein sequence ID" value="KAA5423171.1"/>
    <property type="molecule type" value="Genomic_DNA"/>
</dbReference>
<feature type="transmembrane region" description="Helical" evidence="10">
    <location>
        <begin position="218"/>
        <end position="240"/>
    </location>
</feature>
<dbReference type="InterPro" id="IPR012932">
    <property type="entry name" value="VKOR"/>
</dbReference>
<protein>
    <submittedName>
        <fullName evidence="13">Vitamin K epoxide reductase</fullName>
    </submittedName>
</protein>
<organism evidence="13 14">
    <name type="scientific">Bacteroides cellulosilyticus</name>
    <dbReference type="NCBI Taxonomy" id="246787"/>
    <lineage>
        <taxon>Bacteria</taxon>
        <taxon>Pseudomonadati</taxon>
        <taxon>Bacteroidota</taxon>
        <taxon>Bacteroidia</taxon>
        <taxon>Bacteroidales</taxon>
        <taxon>Bacteroidaceae</taxon>
        <taxon>Bacteroides</taxon>
    </lineage>
</organism>
<keyword evidence="8" id="KW-1015">Disulfide bond</keyword>
<dbReference type="CDD" id="cd12921">
    <property type="entry name" value="VKOR_4"/>
    <property type="match status" value="1"/>
</dbReference>
<feature type="transmembrane region" description="Helical" evidence="10">
    <location>
        <begin position="246"/>
        <end position="269"/>
    </location>
</feature>
<gene>
    <name evidence="13" type="ORF">F2Y81_03605</name>
</gene>
<feature type="domain" description="Vitamin K epoxide reductase" evidence="12">
    <location>
        <begin position="170"/>
        <end position="291"/>
    </location>
</feature>
<dbReference type="Gene3D" id="1.20.1440.130">
    <property type="entry name" value="VKOR domain"/>
    <property type="match status" value="1"/>
</dbReference>
<dbReference type="Gene3D" id="3.40.30.10">
    <property type="entry name" value="Glutaredoxin"/>
    <property type="match status" value="1"/>
</dbReference>
<evidence type="ECO:0000313" key="14">
    <source>
        <dbReference type="Proteomes" id="UP000448877"/>
    </source>
</evidence>
<dbReference type="InterPro" id="IPR005074">
    <property type="entry name" value="Peptidase_C39"/>
</dbReference>